<keyword evidence="11" id="KW-1185">Reference proteome</keyword>
<dbReference type="GO" id="GO:0046872">
    <property type="term" value="F:metal ion binding"/>
    <property type="evidence" value="ECO:0007669"/>
    <property type="project" value="UniProtKB-KW"/>
</dbReference>
<dbReference type="SMART" id="SM00944">
    <property type="entry name" value="Pro-kuma_activ"/>
    <property type="match status" value="1"/>
</dbReference>
<comment type="caution">
    <text evidence="10">The sequence shown here is derived from an EMBL/GenBank/DDBJ whole genome shotgun (WGS) entry which is preliminary data.</text>
</comment>
<dbReference type="Gene3D" id="2.60.120.260">
    <property type="entry name" value="Galactose-binding domain-like"/>
    <property type="match status" value="1"/>
</dbReference>
<feature type="region of interest" description="Disordered" evidence="8">
    <location>
        <begin position="572"/>
        <end position="613"/>
    </location>
</feature>
<dbReference type="Proteomes" id="UP000287171">
    <property type="component" value="Unassembled WGS sequence"/>
</dbReference>
<gene>
    <name evidence="10" type="ORF">KDA_69330</name>
</gene>
<keyword evidence="3" id="KW-0479">Metal-binding</keyword>
<dbReference type="SUPFAM" id="SSF54897">
    <property type="entry name" value="Protease propeptides/inhibitors"/>
    <property type="match status" value="1"/>
</dbReference>
<evidence type="ECO:0000256" key="8">
    <source>
        <dbReference type="SAM" id="MobiDB-lite"/>
    </source>
</evidence>
<dbReference type="CDD" id="cd11377">
    <property type="entry name" value="Pro-peptidase_S53"/>
    <property type="match status" value="1"/>
</dbReference>
<dbReference type="RefSeq" id="WP_246039310.1">
    <property type="nucleotide sequence ID" value="NZ_BIFT01000002.1"/>
</dbReference>
<keyword evidence="2" id="KW-0645">Protease</keyword>
<name>A0A402BJC6_9CHLR</name>
<dbReference type="Pfam" id="PF09286">
    <property type="entry name" value="Pro-kuma_activ"/>
    <property type="match status" value="1"/>
</dbReference>
<accession>A0A402BJC6</accession>
<dbReference type="AlphaFoldDB" id="A0A402BJC6"/>
<evidence type="ECO:0000313" key="11">
    <source>
        <dbReference type="Proteomes" id="UP000287171"/>
    </source>
</evidence>
<sequence>MKNTQYQKWSLNFALTATVIILAFMTSGVVSRTTPSFATSKSASINHVIPGHVIPALNNAAPDSQTDPNNVLHLSIGLTLRDRDGLATLLERQNDPKSPYYQKYMTPQQFTARFSPTQSSVDMVTNYLRSKALTVNSVAPNRLFIDATGTVKQVEDTFAVIISNYTYNNRPVYAPRNEPSVPAVIAPLIQTIGGLSNLPIYPHHHVNKNVKPLIGPGGGFTPSELRTAYGVNQLISAGYSGSGQTVAIFELDGYKSSDVDTYLSNYNLGAGKYSNVLVDGATNTPGSGAIEVVLDMEVVSALAPNATQKIYIGPNSTMGVNDTYNKIVNDNLAKVTSISWGQCEQSSGNSELAALNNIFMQGAAQGQAFFAATGDSGAYDCTNGNSILAVDSPSGDPNIVGTGGTHLTTGSGGTYSNESAWGNSSDGSGGGGGVSTYFKRPSYQTGTNLTNANRMVPDISADADPASGYSIYCTASASNCSGWLSVGGTSASAPLWAGLATNINQYLIAQGKPVLGNAHIPLYNLYNNTQAYPPFHDVTTGNNLYYQAGPNYDLATGLGSPNAWNIAQDLAAGTGGTPTPIPTSTSTPSPTPPTTITPTRTPTPIPPTGTPSPGPGQLLTNGGFEQGNVGWTEYSKSGFEIVDGTYPYSGRLSAFLCGYNNCLDSISQTVTLPNDDSKIVLSYWLAIFTSERNNGRCYDNFAVTIRTSNGTIIRTVSSKCNRDARNWTQFSFDLTNTLANYRGQQVQLTFSATTNQYLPTSFFVDNVVLGNPTSA</sequence>
<evidence type="ECO:0000256" key="5">
    <source>
        <dbReference type="ARBA" id="ARBA00022825"/>
    </source>
</evidence>
<feature type="compositionally biased region" description="Pro residues" evidence="8">
    <location>
        <begin position="589"/>
        <end position="613"/>
    </location>
</feature>
<feature type="domain" description="Peptidase S53" evidence="9">
    <location>
        <begin position="219"/>
        <end position="573"/>
    </location>
</feature>
<evidence type="ECO:0000259" key="9">
    <source>
        <dbReference type="PROSITE" id="PS51695"/>
    </source>
</evidence>
<keyword evidence="6" id="KW-0106">Calcium</keyword>
<comment type="cofactor">
    <cofactor evidence="1">
        <name>Ca(2+)</name>
        <dbReference type="ChEBI" id="CHEBI:29108"/>
    </cofactor>
</comment>
<evidence type="ECO:0000256" key="1">
    <source>
        <dbReference type="ARBA" id="ARBA00001913"/>
    </source>
</evidence>
<dbReference type="EMBL" id="BIFT01000002">
    <property type="protein sequence ID" value="GCE31449.1"/>
    <property type="molecule type" value="Genomic_DNA"/>
</dbReference>
<dbReference type="CDD" id="cd04056">
    <property type="entry name" value="Peptidases_S53"/>
    <property type="match status" value="1"/>
</dbReference>
<dbReference type="PANTHER" id="PTHR14218:SF15">
    <property type="entry name" value="TRIPEPTIDYL-PEPTIDASE 1"/>
    <property type="match status" value="1"/>
</dbReference>
<evidence type="ECO:0000256" key="2">
    <source>
        <dbReference type="ARBA" id="ARBA00022670"/>
    </source>
</evidence>
<protein>
    <recommendedName>
        <fullName evidence="9">Peptidase S53 domain-containing protein</fullName>
    </recommendedName>
</protein>
<dbReference type="InterPro" id="IPR015366">
    <property type="entry name" value="S53_propep"/>
</dbReference>
<dbReference type="GO" id="GO:0008240">
    <property type="term" value="F:tripeptidyl-peptidase activity"/>
    <property type="evidence" value="ECO:0007669"/>
    <property type="project" value="TreeGrafter"/>
</dbReference>
<keyword evidence="5" id="KW-0720">Serine protease</keyword>
<evidence type="ECO:0000256" key="7">
    <source>
        <dbReference type="ARBA" id="ARBA00023145"/>
    </source>
</evidence>
<dbReference type="InterPro" id="IPR030400">
    <property type="entry name" value="Sedolisin_dom"/>
</dbReference>
<evidence type="ECO:0000256" key="4">
    <source>
        <dbReference type="ARBA" id="ARBA00022801"/>
    </source>
</evidence>
<dbReference type="InterPro" id="IPR023828">
    <property type="entry name" value="Peptidase_S8_Ser-AS"/>
</dbReference>
<dbReference type="GO" id="GO:0004252">
    <property type="term" value="F:serine-type endopeptidase activity"/>
    <property type="evidence" value="ECO:0007669"/>
    <property type="project" value="InterPro"/>
</dbReference>
<evidence type="ECO:0000256" key="3">
    <source>
        <dbReference type="ARBA" id="ARBA00022723"/>
    </source>
</evidence>
<dbReference type="PROSITE" id="PS51695">
    <property type="entry name" value="SEDOLISIN"/>
    <property type="match status" value="1"/>
</dbReference>
<evidence type="ECO:0000313" key="10">
    <source>
        <dbReference type="EMBL" id="GCE31449.1"/>
    </source>
</evidence>
<keyword evidence="4" id="KW-0378">Hydrolase</keyword>
<evidence type="ECO:0000256" key="6">
    <source>
        <dbReference type="ARBA" id="ARBA00022837"/>
    </source>
</evidence>
<dbReference type="PANTHER" id="PTHR14218">
    <property type="entry name" value="PROTEASE S8 TRIPEPTIDYL PEPTIDASE I CLN2"/>
    <property type="match status" value="1"/>
</dbReference>
<proteinExistence type="predicted"/>
<dbReference type="GO" id="GO:0006508">
    <property type="term" value="P:proteolysis"/>
    <property type="evidence" value="ECO:0007669"/>
    <property type="project" value="UniProtKB-KW"/>
</dbReference>
<organism evidence="10 11">
    <name type="scientific">Dictyobacter alpinus</name>
    <dbReference type="NCBI Taxonomy" id="2014873"/>
    <lineage>
        <taxon>Bacteria</taxon>
        <taxon>Bacillati</taxon>
        <taxon>Chloroflexota</taxon>
        <taxon>Ktedonobacteria</taxon>
        <taxon>Ktedonobacterales</taxon>
        <taxon>Dictyobacteraceae</taxon>
        <taxon>Dictyobacter</taxon>
    </lineage>
</organism>
<dbReference type="InterPro" id="IPR050819">
    <property type="entry name" value="Tripeptidyl-peptidase_I"/>
</dbReference>
<dbReference type="Gene3D" id="3.40.50.200">
    <property type="entry name" value="Peptidase S8/S53 domain"/>
    <property type="match status" value="1"/>
</dbReference>
<keyword evidence="7" id="KW-0865">Zymogen</keyword>
<dbReference type="InterPro" id="IPR036852">
    <property type="entry name" value="Peptidase_S8/S53_dom_sf"/>
</dbReference>
<dbReference type="PROSITE" id="PS00138">
    <property type="entry name" value="SUBTILASE_SER"/>
    <property type="match status" value="1"/>
</dbReference>
<reference evidence="11" key="1">
    <citation type="submission" date="2018-12" db="EMBL/GenBank/DDBJ databases">
        <title>Tengunoibacter tsumagoiensis gen. nov., sp. nov., Dictyobacter kobayashii sp. nov., D. alpinus sp. nov., and D. joshuensis sp. nov. and description of Dictyobacteraceae fam. nov. within the order Ktedonobacterales isolated from Tengu-no-mugimeshi.</title>
        <authorList>
            <person name="Wang C.M."/>
            <person name="Zheng Y."/>
            <person name="Sakai Y."/>
            <person name="Toyoda A."/>
            <person name="Minakuchi Y."/>
            <person name="Abe K."/>
            <person name="Yokota A."/>
            <person name="Yabe S."/>
        </authorList>
    </citation>
    <scope>NUCLEOTIDE SEQUENCE [LARGE SCALE GENOMIC DNA]</scope>
    <source>
        <strain evidence="11">Uno16</strain>
    </source>
</reference>
<dbReference type="SUPFAM" id="SSF52743">
    <property type="entry name" value="Subtilisin-like"/>
    <property type="match status" value="1"/>
</dbReference>